<dbReference type="SUPFAM" id="SSF55797">
    <property type="entry name" value="PR-1-like"/>
    <property type="match status" value="1"/>
</dbReference>
<feature type="domain" description="SCP" evidence="1">
    <location>
        <begin position="46"/>
        <end position="189"/>
    </location>
</feature>
<dbReference type="Proteomes" id="UP000000488">
    <property type="component" value="Chromosome"/>
</dbReference>
<dbReference type="InterPro" id="IPR018244">
    <property type="entry name" value="Allrgn_V5/Tpx1_CS"/>
</dbReference>
<dbReference type="InterPro" id="IPR014044">
    <property type="entry name" value="CAP_dom"/>
</dbReference>
<dbReference type="InterPro" id="IPR002413">
    <property type="entry name" value="V5_allergen-like"/>
</dbReference>
<dbReference type="eggNOG" id="COG2340">
    <property type="taxonomic scope" value="Bacteria"/>
</dbReference>
<dbReference type="SMART" id="SM00198">
    <property type="entry name" value="SCP"/>
    <property type="match status" value="1"/>
</dbReference>
<dbReference type="PROSITE" id="PS01009">
    <property type="entry name" value="CRISP_1"/>
    <property type="match status" value="1"/>
</dbReference>
<dbReference type="PRINTS" id="PR00838">
    <property type="entry name" value="V5ALLERGEN"/>
</dbReference>
<dbReference type="InterPro" id="IPR001283">
    <property type="entry name" value="CRISP-related"/>
</dbReference>
<dbReference type="InterPro" id="IPR035940">
    <property type="entry name" value="CAP_sf"/>
</dbReference>
<dbReference type="KEGG" id="mfu:LILAB_10850"/>
<name>F8CNR4_MYXFH</name>
<dbReference type="Pfam" id="PF00188">
    <property type="entry name" value="CAP"/>
    <property type="match status" value="1"/>
</dbReference>
<dbReference type="PANTHER" id="PTHR10334">
    <property type="entry name" value="CYSTEINE-RICH SECRETORY PROTEIN-RELATED"/>
    <property type="match status" value="1"/>
</dbReference>
<dbReference type="HOGENOM" id="CLU_035730_8_3_7"/>
<dbReference type="GO" id="GO:0005576">
    <property type="term" value="C:extracellular region"/>
    <property type="evidence" value="ECO:0007669"/>
    <property type="project" value="InterPro"/>
</dbReference>
<evidence type="ECO:0000313" key="3">
    <source>
        <dbReference type="Proteomes" id="UP000000488"/>
    </source>
</evidence>
<proteinExistence type="predicted"/>
<organism evidence="2 3">
    <name type="scientific">Myxococcus fulvus (strain ATCC BAA-855 / HW-1)</name>
    <dbReference type="NCBI Taxonomy" id="483219"/>
    <lineage>
        <taxon>Bacteria</taxon>
        <taxon>Pseudomonadati</taxon>
        <taxon>Myxococcota</taxon>
        <taxon>Myxococcia</taxon>
        <taxon>Myxococcales</taxon>
        <taxon>Cystobacterineae</taxon>
        <taxon>Myxococcaceae</taxon>
        <taxon>Myxococcus</taxon>
    </lineage>
</organism>
<protein>
    <submittedName>
        <fullName evidence="2">Putative lipoprotein</fullName>
    </submittedName>
</protein>
<dbReference type="AlphaFoldDB" id="F8CNR4"/>
<dbReference type="EMBL" id="CP002830">
    <property type="protein sequence ID" value="AEI64081.1"/>
    <property type="molecule type" value="Genomic_DNA"/>
</dbReference>
<keyword evidence="2" id="KW-0449">Lipoprotein</keyword>
<accession>F8CNR4</accession>
<dbReference type="PROSITE" id="PS51257">
    <property type="entry name" value="PROKAR_LIPOPROTEIN"/>
    <property type="match status" value="1"/>
</dbReference>
<sequence length="193" mass="20810">MPRPLLRRPWPLGLLVSALLIGCGSDTPSDGDGDGDGDNQPLTMTQFDRDMLDAHNAARRSVATSPPLDDLTWDEAATRTARAYAARCDFTHNANRGSLGENLTAASSSALGAQGVVQGWMDEAADYDYGSNTCASGKACGHYTQVVWRNTRALGCAVQECTENSPFGSRFPTWTLWVCNYAPPGNYVGQRPY</sequence>
<dbReference type="STRING" id="483219.LILAB_10850"/>
<dbReference type="PRINTS" id="PR00837">
    <property type="entry name" value="V5TPXLIKE"/>
</dbReference>
<reference evidence="2 3" key="1">
    <citation type="journal article" date="2011" name="J. Bacteriol.">
        <title>Genome sequence of the halotolerant marine bacterium Myxococcus fulvus HW-1.</title>
        <authorList>
            <person name="Li Z.F."/>
            <person name="Li X."/>
            <person name="Liu H."/>
            <person name="Liu X."/>
            <person name="Han K."/>
            <person name="Wu Z.H."/>
            <person name="Hu W."/>
            <person name="Li F.F."/>
            <person name="Li Y.Z."/>
        </authorList>
    </citation>
    <scope>NUCLEOTIDE SEQUENCE [LARGE SCALE GENOMIC DNA]</scope>
    <source>
        <strain evidence="3">ATCC BAA-855 / HW-1</strain>
    </source>
</reference>
<gene>
    <name evidence="2" type="ordered locus">LILAB_10850</name>
</gene>
<evidence type="ECO:0000259" key="1">
    <source>
        <dbReference type="SMART" id="SM00198"/>
    </source>
</evidence>
<evidence type="ECO:0000313" key="2">
    <source>
        <dbReference type="EMBL" id="AEI64081.1"/>
    </source>
</evidence>
<dbReference type="Gene3D" id="3.40.33.10">
    <property type="entry name" value="CAP"/>
    <property type="match status" value="1"/>
</dbReference>